<dbReference type="AlphaFoldDB" id="A0A183A511"/>
<feature type="compositionally biased region" description="Basic and acidic residues" evidence="2">
    <location>
        <begin position="107"/>
        <end position="122"/>
    </location>
</feature>
<evidence type="ECO:0000313" key="3">
    <source>
        <dbReference type="EMBL" id="VDP65246.1"/>
    </source>
</evidence>
<keyword evidence="4" id="KW-1185">Reference proteome</keyword>
<dbReference type="WBParaSite" id="ECPE_0000204601-mRNA-1">
    <property type="protein sequence ID" value="ECPE_0000204601-mRNA-1"/>
    <property type="gene ID" value="ECPE_0000204601"/>
</dbReference>
<name>A0A183A511_9TREM</name>
<evidence type="ECO:0000313" key="5">
    <source>
        <dbReference type="WBParaSite" id="ECPE_0000204601-mRNA-1"/>
    </source>
</evidence>
<gene>
    <name evidence="3" type="ORF">ECPE_LOCUS2046</name>
</gene>
<evidence type="ECO:0000256" key="1">
    <source>
        <dbReference type="SAM" id="Coils"/>
    </source>
</evidence>
<feature type="compositionally biased region" description="Polar residues" evidence="2">
    <location>
        <begin position="12"/>
        <end position="25"/>
    </location>
</feature>
<evidence type="ECO:0000313" key="4">
    <source>
        <dbReference type="Proteomes" id="UP000272942"/>
    </source>
</evidence>
<feature type="region of interest" description="Disordered" evidence="2">
    <location>
        <begin position="1"/>
        <end position="33"/>
    </location>
</feature>
<feature type="compositionally biased region" description="Basic and acidic residues" evidence="2">
    <location>
        <begin position="335"/>
        <end position="363"/>
    </location>
</feature>
<feature type="region of interest" description="Disordered" evidence="2">
    <location>
        <begin position="236"/>
        <end position="400"/>
    </location>
</feature>
<dbReference type="OrthoDB" id="10527874at2759"/>
<keyword evidence="1" id="KW-0175">Coiled coil</keyword>
<evidence type="ECO:0000256" key="2">
    <source>
        <dbReference type="SAM" id="MobiDB-lite"/>
    </source>
</evidence>
<feature type="region of interest" description="Disordered" evidence="2">
    <location>
        <begin position="73"/>
        <end position="133"/>
    </location>
</feature>
<feature type="compositionally biased region" description="Polar residues" evidence="2">
    <location>
        <begin position="244"/>
        <end position="262"/>
    </location>
</feature>
<feature type="coiled-coil region" evidence="1">
    <location>
        <begin position="44"/>
        <end position="71"/>
    </location>
</feature>
<reference evidence="5" key="1">
    <citation type="submission" date="2016-06" db="UniProtKB">
        <authorList>
            <consortium name="WormBaseParasite"/>
        </authorList>
    </citation>
    <scope>IDENTIFICATION</scope>
</reference>
<proteinExistence type="predicted"/>
<organism evidence="5">
    <name type="scientific">Echinostoma caproni</name>
    <dbReference type="NCBI Taxonomy" id="27848"/>
    <lineage>
        <taxon>Eukaryota</taxon>
        <taxon>Metazoa</taxon>
        <taxon>Spiralia</taxon>
        <taxon>Lophotrochozoa</taxon>
        <taxon>Platyhelminthes</taxon>
        <taxon>Trematoda</taxon>
        <taxon>Digenea</taxon>
        <taxon>Plagiorchiida</taxon>
        <taxon>Echinostomata</taxon>
        <taxon>Echinostomatoidea</taxon>
        <taxon>Echinostomatidae</taxon>
        <taxon>Echinostoma</taxon>
    </lineage>
</organism>
<feature type="compositionally biased region" description="Polar residues" evidence="2">
    <location>
        <begin position="368"/>
        <end position="392"/>
    </location>
</feature>
<feature type="compositionally biased region" description="Basic and acidic residues" evidence="2">
    <location>
        <begin position="273"/>
        <end position="315"/>
    </location>
</feature>
<accession>A0A183A511</accession>
<protein>
    <submittedName>
        <fullName evidence="5">CCDC92 domain-containing protein</fullName>
    </submittedName>
</protein>
<reference evidence="3 4" key="2">
    <citation type="submission" date="2018-11" db="EMBL/GenBank/DDBJ databases">
        <authorList>
            <consortium name="Pathogen Informatics"/>
        </authorList>
    </citation>
    <scope>NUCLEOTIDE SEQUENCE [LARGE SCALE GENOMIC DNA]</scope>
    <source>
        <strain evidence="3 4">Egypt</strain>
    </source>
</reference>
<dbReference type="Proteomes" id="UP000272942">
    <property type="component" value="Unassembled WGS sequence"/>
</dbReference>
<sequence>MKPQHFHRVYTFDSQKVPQAETNKSPHLANESHSCADPNCLAEMKRLQMETQQLREKLAELQWRKIEAIQNKTSQTSVLSKNSRQQSAVDFAENETVDNKTIINETEIPRSDSSRAKSDRKPAKASSARGSIRSSSRERSRLWDIYSKVAVIPIETDTTPLKYSCGTHHLEKPVKLSADKDSKFVIIPRLTASPKRRQPILETTSLTVLDPTIVPHSPRLTSKSPYAYGERLLNSPKKERVKNVTPTGSHSSIRQPQLTVSPKDTVKPGPRVRVQDHNEIPDNPSRYKLEPSVARVEDQHTDRPIEPKRQRRDQMSELGPVELKVTTTTTNTSMRDPREKQSEVKKLRELRFEKTESHLERVSRPAYASTSTTDDCNPQDQTNTSKLSTAQTLVEKESVL</sequence>
<feature type="compositionally biased region" description="Polar residues" evidence="2">
    <location>
        <begin position="73"/>
        <end position="88"/>
    </location>
</feature>
<dbReference type="EMBL" id="UZAN01039388">
    <property type="protein sequence ID" value="VDP65246.1"/>
    <property type="molecule type" value="Genomic_DNA"/>
</dbReference>